<gene>
    <name evidence="3" type="ORF">SAMN05421748_10715</name>
</gene>
<protein>
    <submittedName>
        <fullName evidence="3">Sugar transferase involved in LPS biosynthesis (Colanic, teichoic acid)</fullName>
    </submittedName>
</protein>
<dbReference type="Pfam" id="PF02397">
    <property type="entry name" value="Bac_transf"/>
    <property type="match status" value="1"/>
</dbReference>
<dbReference type="PANTHER" id="PTHR30576:SF20">
    <property type="entry name" value="QUINOVOSAMINEPHOSPHOTRANSFERAE-RELATED"/>
    <property type="match status" value="1"/>
</dbReference>
<evidence type="ECO:0000313" key="4">
    <source>
        <dbReference type="Proteomes" id="UP000219612"/>
    </source>
</evidence>
<dbReference type="GO" id="GO:0016780">
    <property type="term" value="F:phosphotransferase activity, for other substituted phosphate groups"/>
    <property type="evidence" value="ECO:0007669"/>
    <property type="project" value="TreeGrafter"/>
</dbReference>
<dbReference type="PANTHER" id="PTHR30576">
    <property type="entry name" value="COLANIC BIOSYNTHESIS UDP-GLUCOSE LIPID CARRIER TRANSFERASE"/>
    <property type="match status" value="1"/>
</dbReference>
<reference evidence="3 4" key="1">
    <citation type="submission" date="2017-09" db="EMBL/GenBank/DDBJ databases">
        <authorList>
            <person name="Ehlers B."/>
            <person name="Leendertz F.H."/>
        </authorList>
    </citation>
    <scope>NUCLEOTIDE SEQUENCE [LARGE SCALE GENOMIC DNA]</scope>
    <source>
        <strain evidence="3 4">CGMCC 4.6857</strain>
    </source>
</reference>
<evidence type="ECO:0000259" key="2">
    <source>
        <dbReference type="Pfam" id="PF02397"/>
    </source>
</evidence>
<dbReference type="EMBL" id="OBDY01000007">
    <property type="protein sequence ID" value="SNY43981.1"/>
    <property type="molecule type" value="Genomic_DNA"/>
</dbReference>
<evidence type="ECO:0000313" key="3">
    <source>
        <dbReference type="EMBL" id="SNY43981.1"/>
    </source>
</evidence>
<dbReference type="AlphaFoldDB" id="A0A285IAI8"/>
<dbReference type="Proteomes" id="UP000219612">
    <property type="component" value="Unassembled WGS sequence"/>
</dbReference>
<dbReference type="InterPro" id="IPR003362">
    <property type="entry name" value="Bact_transf"/>
</dbReference>
<proteinExistence type="inferred from homology"/>
<organism evidence="3 4">
    <name type="scientific">Paractinoplanes atraurantiacus</name>
    <dbReference type="NCBI Taxonomy" id="1036182"/>
    <lineage>
        <taxon>Bacteria</taxon>
        <taxon>Bacillati</taxon>
        <taxon>Actinomycetota</taxon>
        <taxon>Actinomycetes</taxon>
        <taxon>Micromonosporales</taxon>
        <taxon>Micromonosporaceae</taxon>
        <taxon>Paractinoplanes</taxon>
    </lineage>
</organism>
<comment type="similarity">
    <text evidence="1">Belongs to the bacterial sugar transferase family.</text>
</comment>
<dbReference type="OrthoDB" id="9808602at2"/>
<dbReference type="RefSeq" id="WP_097321214.1">
    <property type="nucleotide sequence ID" value="NZ_OBDY01000007.1"/>
</dbReference>
<accession>A0A285IAI8</accession>
<name>A0A285IAI8_9ACTN</name>
<keyword evidence="3" id="KW-0808">Transferase</keyword>
<keyword evidence="4" id="KW-1185">Reference proteome</keyword>
<sequence length="217" mass="23854">MELAKRAIDIAGATGILLATAPLTAYAAWRIKREDGGPLLYRGERIGRHGKPFAMLKFRSMVLDAERLGGPSTADDDPRLTATGRMLRRYKLDELPQFLNVLRGEMSLVGPRPQVASDVRRYTDRERLLLSVRPGITDWASIVFRDEGAILAGRPDPDAAYDELIRPRKIALGLAYVENRCLRTDLKILVLTALAVAGVAKVDEMIPAVEVPGLPVA</sequence>
<feature type="domain" description="Bacterial sugar transferase" evidence="2">
    <location>
        <begin position="5"/>
        <end position="196"/>
    </location>
</feature>
<evidence type="ECO:0000256" key="1">
    <source>
        <dbReference type="ARBA" id="ARBA00006464"/>
    </source>
</evidence>